<organism evidence="2 3">
    <name type="scientific">Paspalum vaginatum</name>
    <name type="common">seashore paspalum</name>
    <dbReference type="NCBI Taxonomy" id="158149"/>
    <lineage>
        <taxon>Eukaryota</taxon>
        <taxon>Viridiplantae</taxon>
        <taxon>Streptophyta</taxon>
        <taxon>Embryophyta</taxon>
        <taxon>Tracheophyta</taxon>
        <taxon>Spermatophyta</taxon>
        <taxon>Magnoliopsida</taxon>
        <taxon>Liliopsida</taxon>
        <taxon>Poales</taxon>
        <taxon>Poaceae</taxon>
        <taxon>PACMAD clade</taxon>
        <taxon>Panicoideae</taxon>
        <taxon>Andropogonodae</taxon>
        <taxon>Paspaleae</taxon>
        <taxon>Paspalinae</taxon>
        <taxon>Paspalum</taxon>
    </lineage>
</organism>
<protein>
    <recommendedName>
        <fullName evidence="4">Bifunctional inhibitor/plant lipid transfer protein/seed storage helical domain-containing protein</fullName>
    </recommendedName>
</protein>
<evidence type="ECO:0000313" key="2">
    <source>
        <dbReference type="EMBL" id="KAJ1255115.1"/>
    </source>
</evidence>
<sequence length="112" mass="12134">MAMAAYAAKNKKLQLLVAALCLAAAAARPYEWEGEKTAAEQKCQVPNKVDACAKQFEELNKSYKETKTVFTPPCCMELREQLGCACVLRDAIKNAGLIDIGKPFCVDGSGCK</sequence>
<keyword evidence="3" id="KW-1185">Reference proteome</keyword>
<evidence type="ECO:0000256" key="1">
    <source>
        <dbReference type="SAM" id="SignalP"/>
    </source>
</evidence>
<accession>A0A9W8CEF2</accession>
<evidence type="ECO:0008006" key="4">
    <source>
        <dbReference type="Google" id="ProtNLM"/>
    </source>
</evidence>
<dbReference type="Proteomes" id="UP001164776">
    <property type="component" value="Unassembled WGS sequence"/>
</dbReference>
<keyword evidence="1" id="KW-0732">Signal</keyword>
<comment type="caution">
    <text evidence="2">The sequence shown here is derived from an EMBL/GenBank/DDBJ whole genome shotgun (WGS) entry which is preliminary data.</text>
</comment>
<dbReference type="EMBL" id="MU629807">
    <property type="protein sequence ID" value="KAJ1255115.1"/>
    <property type="molecule type" value="Genomic_DNA"/>
</dbReference>
<feature type="signal peptide" evidence="1">
    <location>
        <begin position="1"/>
        <end position="27"/>
    </location>
</feature>
<gene>
    <name evidence="2" type="ORF">BS78_K285800</name>
</gene>
<dbReference type="AlphaFoldDB" id="A0A9W8CEF2"/>
<feature type="chain" id="PRO_5040777495" description="Bifunctional inhibitor/plant lipid transfer protein/seed storage helical domain-containing protein" evidence="1">
    <location>
        <begin position="28"/>
        <end position="112"/>
    </location>
</feature>
<evidence type="ECO:0000313" key="3">
    <source>
        <dbReference type="Proteomes" id="UP001164776"/>
    </source>
</evidence>
<proteinExistence type="predicted"/>
<reference evidence="2 3" key="1">
    <citation type="submission" date="2022-10" db="EMBL/GenBank/DDBJ databases">
        <title>WGS assembly of Paspalum vaginatum 540-79.</title>
        <authorList>
            <person name="Sun G."/>
            <person name="Wase N."/>
            <person name="Shu S."/>
            <person name="Jenkins J."/>
            <person name="Zhou B."/>
            <person name="Torres-Rodriguez J."/>
            <person name="Chen C."/>
            <person name="Sandor L."/>
            <person name="Plott C."/>
            <person name="Yoshinga Y."/>
            <person name="Daum C."/>
            <person name="Qi P."/>
            <person name="Barry K."/>
            <person name="Lipzen A."/>
            <person name="Berry L."/>
            <person name="Pedersen C."/>
            <person name="Gottilla T."/>
            <person name="Foltz A."/>
            <person name="Yu H."/>
            <person name="O'Malley R."/>
            <person name="Zhang C."/>
            <person name="Devos K."/>
            <person name="Sigmon B."/>
            <person name="Yu B."/>
            <person name="Obata T."/>
            <person name="Schmutz J."/>
            <person name="Schnable J."/>
        </authorList>
    </citation>
    <scope>NUCLEOTIDE SEQUENCE [LARGE SCALE GENOMIC DNA]</scope>
    <source>
        <strain evidence="3">cv. 540-79</strain>
    </source>
</reference>
<name>A0A9W8CEF2_9POAL</name>
<dbReference type="OrthoDB" id="689764at2759"/>